<dbReference type="InterPro" id="IPR027417">
    <property type="entry name" value="P-loop_NTPase"/>
</dbReference>
<name>A0A1M4RVR2_9ACTO</name>
<dbReference type="PANTHER" id="PTHR24221">
    <property type="entry name" value="ATP-BINDING CASSETTE SUB-FAMILY B"/>
    <property type="match status" value="1"/>
</dbReference>
<accession>A0A1M4RVR2</accession>
<dbReference type="InterPro" id="IPR039421">
    <property type="entry name" value="Type_1_exporter"/>
</dbReference>
<keyword evidence="2 7" id="KW-0812">Transmembrane</keyword>
<dbReference type="InterPro" id="IPR003439">
    <property type="entry name" value="ABC_transporter-like_ATP-bd"/>
</dbReference>
<feature type="domain" description="ABC transporter" evidence="8">
    <location>
        <begin position="349"/>
        <end position="604"/>
    </location>
</feature>
<comment type="subcellular location">
    <subcellularLocation>
        <location evidence="1">Cell membrane</location>
        <topology evidence="1">Multi-pass membrane protein</topology>
    </subcellularLocation>
</comment>
<dbReference type="RefSeq" id="WP_073327249.1">
    <property type="nucleotide sequence ID" value="NZ_FQTT01000001.1"/>
</dbReference>
<dbReference type="GO" id="GO:0140359">
    <property type="term" value="F:ABC-type transporter activity"/>
    <property type="evidence" value="ECO:0007669"/>
    <property type="project" value="InterPro"/>
</dbReference>
<evidence type="ECO:0000313" key="10">
    <source>
        <dbReference type="EMBL" id="SHE24064.1"/>
    </source>
</evidence>
<dbReference type="STRING" id="1892869.ACGLYG10_0262"/>
<dbReference type="SMART" id="SM00382">
    <property type="entry name" value="AAA"/>
    <property type="match status" value="1"/>
</dbReference>
<evidence type="ECO:0000259" key="9">
    <source>
        <dbReference type="PROSITE" id="PS50929"/>
    </source>
</evidence>
<feature type="transmembrane region" description="Helical" evidence="7">
    <location>
        <begin position="169"/>
        <end position="187"/>
    </location>
</feature>
<dbReference type="SUPFAM" id="SSF52540">
    <property type="entry name" value="P-loop containing nucleoside triphosphate hydrolases"/>
    <property type="match status" value="1"/>
</dbReference>
<feature type="transmembrane region" description="Helical" evidence="7">
    <location>
        <begin position="249"/>
        <end position="270"/>
    </location>
</feature>
<proteinExistence type="predicted"/>
<dbReference type="GO" id="GO:0034040">
    <property type="term" value="F:ATPase-coupled lipid transmembrane transporter activity"/>
    <property type="evidence" value="ECO:0007669"/>
    <property type="project" value="TreeGrafter"/>
</dbReference>
<dbReference type="PROSITE" id="PS00211">
    <property type="entry name" value="ABC_TRANSPORTER_1"/>
    <property type="match status" value="1"/>
</dbReference>
<dbReference type="AlphaFoldDB" id="A0A1M4RVR2"/>
<evidence type="ECO:0000313" key="11">
    <source>
        <dbReference type="Proteomes" id="UP000184291"/>
    </source>
</evidence>
<dbReference type="Proteomes" id="UP000184291">
    <property type="component" value="Unassembled WGS sequence"/>
</dbReference>
<keyword evidence="3" id="KW-0547">Nucleotide-binding</keyword>
<dbReference type="Gene3D" id="3.40.50.300">
    <property type="entry name" value="P-loop containing nucleotide triphosphate hydrolases"/>
    <property type="match status" value="1"/>
</dbReference>
<dbReference type="OrthoDB" id="3237158at2"/>
<dbReference type="InterPro" id="IPR011527">
    <property type="entry name" value="ABC1_TM_dom"/>
</dbReference>
<dbReference type="InterPro" id="IPR014223">
    <property type="entry name" value="ABC_CydC/D"/>
</dbReference>
<dbReference type="PANTHER" id="PTHR24221:SF654">
    <property type="entry name" value="ATP-BINDING CASSETTE SUB-FAMILY B MEMBER 6"/>
    <property type="match status" value="1"/>
</dbReference>
<evidence type="ECO:0000259" key="8">
    <source>
        <dbReference type="PROSITE" id="PS50893"/>
    </source>
</evidence>
<dbReference type="GO" id="GO:0034775">
    <property type="term" value="P:glutathione transmembrane transport"/>
    <property type="evidence" value="ECO:0007669"/>
    <property type="project" value="InterPro"/>
</dbReference>
<feature type="domain" description="ABC transmembrane type-1" evidence="9">
    <location>
        <begin position="28"/>
        <end position="311"/>
    </location>
</feature>
<keyword evidence="5 7" id="KW-1133">Transmembrane helix</keyword>
<dbReference type="GO" id="GO:0045454">
    <property type="term" value="P:cell redox homeostasis"/>
    <property type="evidence" value="ECO:0007669"/>
    <property type="project" value="InterPro"/>
</dbReference>
<keyword evidence="6 7" id="KW-0472">Membrane</keyword>
<dbReference type="Pfam" id="PF00005">
    <property type="entry name" value="ABC_tran"/>
    <property type="match status" value="1"/>
</dbReference>
<keyword evidence="4" id="KW-0067">ATP-binding</keyword>
<dbReference type="EMBL" id="FQTT01000001">
    <property type="protein sequence ID" value="SHE24064.1"/>
    <property type="molecule type" value="Genomic_DNA"/>
</dbReference>
<dbReference type="GO" id="GO:0016887">
    <property type="term" value="F:ATP hydrolysis activity"/>
    <property type="evidence" value="ECO:0007669"/>
    <property type="project" value="InterPro"/>
</dbReference>
<evidence type="ECO:0000256" key="7">
    <source>
        <dbReference type="SAM" id="Phobius"/>
    </source>
</evidence>
<gene>
    <name evidence="10" type="ORF">ACGLYG10_0262</name>
</gene>
<dbReference type="InterPro" id="IPR003593">
    <property type="entry name" value="AAA+_ATPase"/>
</dbReference>
<organism evidence="10 11">
    <name type="scientific">Actinomyces glycerinitolerans</name>
    <dbReference type="NCBI Taxonomy" id="1892869"/>
    <lineage>
        <taxon>Bacteria</taxon>
        <taxon>Bacillati</taxon>
        <taxon>Actinomycetota</taxon>
        <taxon>Actinomycetes</taxon>
        <taxon>Actinomycetales</taxon>
        <taxon>Actinomycetaceae</taxon>
        <taxon>Actinomyces</taxon>
    </lineage>
</organism>
<dbReference type="GO" id="GO:0005524">
    <property type="term" value="F:ATP binding"/>
    <property type="evidence" value="ECO:0007669"/>
    <property type="project" value="UniProtKB-KW"/>
</dbReference>
<evidence type="ECO:0000256" key="4">
    <source>
        <dbReference type="ARBA" id="ARBA00022840"/>
    </source>
</evidence>
<dbReference type="NCBIfam" id="TIGR02868">
    <property type="entry name" value="CydC"/>
    <property type="match status" value="1"/>
</dbReference>
<keyword evidence="11" id="KW-1185">Reference proteome</keyword>
<dbReference type="Gene3D" id="1.20.1560.10">
    <property type="entry name" value="ABC transporter type 1, transmembrane domain"/>
    <property type="match status" value="1"/>
</dbReference>
<dbReference type="PROSITE" id="PS50893">
    <property type="entry name" value="ABC_TRANSPORTER_2"/>
    <property type="match status" value="1"/>
</dbReference>
<evidence type="ECO:0000256" key="5">
    <source>
        <dbReference type="ARBA" id="ARBA00022989"/>
    </source>
</evidence>
<dbReference type="InterPro" id="IPR036640">
    <property type="entry name" value="ABC1_TM_sf"/>
</dbReference>
<dbReference type="PROSITE" id="PS50929">
    <property type="entry name" value="ABC_TM1F"/>
    <property type="match status" value="1"/>
</dbReference>
<evidence type="ECO:0000256" key="2">
    <source>
        <dbReference type="ARBA" id="ARBA00022692"/>
    </source>
</evidence>
<dbReference type="GO" id="GO:0005886">
    <property type="term" value="C:plasma membrane"/>
    <property type="evidence" value="ECO:0007669"/>
    <property type="project" value="UniProtKB-SubCell"/>
</dbReference>
<protein>
    <submittedName>
        <fullName evidence="10">Abc transporter</fullName>
    </submittedName>
</protein>
<sequence length="634" mass="64445">MSAALTTAERRALRRAVTLLDLDGTRFAASVIVGSLGLASAVGLSAVAAWMIARAAQASEVAALGVAPVAVRLFGISRSVMRYCERLLSHDTALRGMTSLRTRLYEILAAARTDTVAGLRRGDVLARVGADVDAVGDLVVRSLLPIAVAAVLGLSTSLGVALVFPPAGAILAVCLLLSGVAGPLVTIRSARAAELARQEQATDLSAAVMNLLDGADELRVSGRMPRAMSDLAGLEAHLAATRDRAARPAALAAVIDTTAMGLAVLGNILVGAPAVADGRLAPVWLAVIVLVPLSAFEASAALGPASVQLVTSAGAAVRIVDLLDDAAASAARVPTPRPLPAASASGPRLRARGLAVGWPGGPVLVDGVDLDLAPGRRLAVVGPSGIGKTTLLLTLAGLLEPRAGELTLDGAPPWGAERAEAAARVSLTAEDAHVFDTTVLENLRVADGALTRERAAALLARAGLGDWLARLPDGLDTRLGAGATAVSGGERRRLLLARALAAPAPLMLLDEPGEHLDAATADRLVGDLLHAGTAPAPAAGPEASNADATGPAAEARGVLLVTHRLSALADADEVLILGRPHAAARPDETGGFDGTDDSPAGTTAVVTRRGTHAHLTAVDPDYRWSLQQEQETHV</sequence>
<reference evidence="11" key="1">
    <citation type="submission" date="2016-09" db="EMBL/GenBank/DDBJ databases">
        <authorList>
            <person name="Strepis N."/>
        </authorList>
    </citation>
    <scope>NUCLEOTIDE SEQUENCE [LARGE SCALE GENOMIC DNA]</scope>
</reference>
<feature type="transmembrane region" description="Helical" evidence="7">
    <location>
        <begin position="143"/>
        <end position="163"/>
    </location>
</feature>
<evidence type="ECO:0000256" key="6">
    <source>
        <dbReference type="ARBA" id="ARBA00023136"/>
    </source>
</evidence>
<evidence type="ECO:0000256" key="3">
    <source>
        <dbReference type="ARBA" id="ARBA00022741"/>
    </source>
</evidence>
<dbReference type="SUPFAM" id="SSF90123">
    <property type="entry name" value="ABC transporter transmembrane region"/>
    <property type="match status" value="1"/>
</dbReference>
<feature type="transmembrane region" description="Helical" evidence="7">
    <location>
        <begin position="27"/>
        <end position="52"/>
    </location>
</feature>
<dbReference type="InterPro" id="IPR017871">
    <property type="entry name" value="ABC_transporter-like_CS"/>
</dbReference>
<evidence type="ECO:0000256" key="1">
    <source>
        <dbReference type="ARBA" id="ARBA00004651"/>
    </source>
</evidence>